<dbReference type="Gene3D" id="3.10.180.10">
    <property type="entry name" value="2,3-Dihydroxybiphenyl 1,2-Dioxygenase, domain 1"/>
    <property type="match status" value="1"/>
</dbReference>
<proteinExistence type="predicted"/>
<dbReference type="PANTHER" id="PTHR33990">
    <property type="entry name" value="PROTEIN YJDN-RELATED"/>
    <property type="match status" value="1"/>
</dbReference>
<dbReference type="PANTHER" id="PTHR33990:SF1">
    <property type="entry name" value="PROTEIN YJDN"/>
    <property type="match status" value="1"/>
</dbReference>
<accession>A0A437UM50</accession>
<protein>
    <submittedName>
        <fullName evidence="2">VOC family protein</fullName>
    </submittedName>
</protein>
<dbReference type="Pfam" id="PF06983">
    <property type="entry name" value="3-dmu-9_3-mt"/>
    <property type="match status" value="1"/>
</dbReference>
<evidence type="ECO:0000313" key="2">
    <source>
        <dbReference type="EMBL" id="RVU94684.1"/>
    </source>
</evidence>
<dbReference type="EMBL" id="RYZS01000001">
    <property type="protein sequence ID" value="RVU94684.1"/>
    <property type="molecule type" value="Genomic_DNA"/>
</dbReference>
<dbReference type="Proteomes" id="UP000288388">
    <property type="component" value="Unassembled WGS sequence"/>
</dbReference>
<reference evidence="2 3" key="1">
    <citation type="submission" date="2018-12" db="EMBL/GenBank/DDBJ databases">
        <title>A novel vanA-carrying plasmid in a clinical isolate of Enterococcus avium.</title>
        <authorList>
            <person name="Bernasconi O.J."/>
            <person name="Luzzaro F."/>
            <person name="Endimiani A."/>
        </authorList>
    </citation>
    <scope>NUCLEOTIDE SEQUENCE [LARGE SCALE GENOMIC DNA]</scope>
    <source>
        <strain evidence="2 3">LC0559/18</strain>
    </source>
</reference>
<dbReference type="InterPro" id="IPR029068">
    <property type="entry name" value="Glyas_Bleomycin-R_OHBP_Dase"/>
</dbReference>
<dbReference type="InterPro" id="IPR028973">
    <property type="entry name" value="PhnB-like"/>
</dbReference>
<gene>
    <name evidence="2" type="ORF">EK398_07385</name>
</gene>
<dbReference type="SUPFAM" id="SSF54593">
    <property type="entry name" value="Glyoxalase/Bleomycin resistance protein/Dihydroxybiphenyl dioxygenase"/>
    <property type="match status" value="1"/>
</dbReference>
<feature type="domain" description="PhnB-like" evidence="1">
    <location>
        <begin position="3"/>
        <end position="134"/>
    </location>
</feature>
<dbReference type="RefSeq" id="WP_127978702.1">
    <property type="nucleotide sequence ID" value="NZ_JBPFKW010000256.1"/>
</dbReference>
<organism evidence="2 3">
    <name type="scientific">Enterococcus avium</name>
    <name type="common">Streptococcus avium</name>
    <dbReference type="NCBI Taxonomy" id="33945"/>
    <lineage>
        <taxon>Bacteria</taxon>
        <taxon>Bacillati</taxon>
        <taxon>Bacillota</taxon>
        <taxon>Bacilli</taxon>
        <taxon>Lactobacillales</taxon>
        <taxon>Enterococcaceae</taxon>
        <taxon>Enterococcus</taxon>
    </lineage>
</organism>
<sequence>MFSPYIRFNGVCEEAFLWYAQLFNGNIQHMSKYDEMPENPNFPIPTELKNKVMHARLAISEFDGITGADYPEPIEKNGNVAIQAHLPEEAMAREVFSELSNEGTVVAAIASNPPPDDSSISGCVKDKYGVTWIISAMK</sequence>
<comment type="caution">
    <text evidence="2">The sequence shown here is derived from an EMBL/GenBank/DDBJ whole genome shotgun (WGS) entry which is preliminary data.</text>
</comment>
<dbReference type="AlphaFoldDB" id="A0A437UM50"/>
<evidence type="ECO:0000259" key="1">
    <source>
        <dbReference type="Pfam" id="PF06983"/>
    </source>
</evidence>
<name>A0A437UM50_ENTAV</name>
<evidence type="ECO:0000313" key="3">
    <source>
        <dbReference type="Proteomes" id="UP000288388"/>
    </source>
</evidence>